<evidence type="ECO:0000313" key="6">
    <source>
        <dbReference type="EMBL" id="RFU95358.1"/>
    </source>
</evidence>
<dbReference type="InterPro" id="IPR006179">
    <property type="entry name" value="5_nucleotidase/apyrase"/>
</dbReference>
<dbReference type="RefSeq" id="WP_206363105.1">
    <property type="nucleotide sequence ID" value="NZ_QUWK01000004.1"/>
</dbReference>
<evidence type="ECO:0000256" key="1">
    <source>
        <dbReference type="ARBA" id="ARBA00006654"/>
    </source>
</evidence>
<dbReference type="AlphaFoldDB" id="A0A372MJ05"/>
<evidence type="ECO:0000313" key="7">
    <source>
        <dbReference type="Proteomes" id="UP000264002"/>
    </source>
</evidence>
<keyword evidence="7" id="KW-1185">Reference proteome</keyword>
<evidence type="ECO:0000256" key="3">
    <source>
        <dbReference type="RuleBase" id="RU362119"/>
    </source>
</evidence>
<feature type="non-terminal residue" evidence="6">
    <location>
        <position position="1"/>
    </location>
</feature>
<reference evidence="7" key="1">
    <citation type="submission" date="2018-08" db="EMBL/GenBank/DDBJ databases">
        <authorList>
            <person name="Grouzdev D.S."/>
            <person name="Krutkina M.S."/>
        </authorList>
    </citation>
    <scope>NUCLEOTIDE SEQUENCE [LARGE SCALE GENOMIC DNA]</scope>
    <source>
        <strain evidence="7">4-11</strain>
    </source>
</reference>
<evidence type="ECO:0000259" key="5">
    <source>
        <dbReference type="Pfam" id="PF02872"/>
    </source>
</evidence>
<dbReference type="SUPFAM" id="SSF55816">
    <property type="entry name" value="5'-nucleotidase (syn. UDP-sugar hydrolase), C-terminal domain"/>
    <property type="match status" value="1"/>
</dbReference>
<dbReference type="GO" id="GO:0016788">
    <property type="term" value="F:hydrolase activity, acting on ester bonds"/>
    <property type="evidence" value="ECO:0007669"/>
    <property type="project" value="InterPro"/>
</dbReference>
<organism evidence="6 7">
    <name type="scientific">Sphaerochaeta halotolerans</name>
    <dbReference type="NCBI Taxonomy" id="2293840"/>
    <lineage>
        <taxon>Bacteria</taxon>
        <taxon>Pseudomonadati</taxon>
        <taxon>Spirochaetota</taxon>
        <taxon>Spirochaetia</taxon>
        <taxon>Spirochaetales</taxon>
        <taxon>Sphaerochaetaceae</taxon>
        <taxon>Sphaerochaeta</taxon>
    </lineage>
</organism>
<evidence type="ECO:0000259" key="4">
    <source>
        <dbReference type="Pfam" id="PF00149"/>
    </source>
</evidence>
<feature type="domain" description="Calcineurin-like phosphoesterase" evidence="4">
    <location>
        <begin position="76"/>
        <end position="288"/>
    </location>
</feature>
<dbReference type="Gene3D" id="3.90.780.10">
    <property type="entry name" value="5'-Nucleotidase, C-terminal domain"/>
    <property type="match status" value="1"/>
</dbReference>
<dbReference type="InterPro" id="IPR006146">
    <property type="entry name" value="5'-Nucleotdase_CS"/>
</dbReference>
<dbReference type="EMBL" id="QUWK01000004">
    <property type="protein sequence ID" value="RFU95358.1"/>
    <property type="molecule type" value="Genomic_DNA"/>
</dbReference>
<gene>
    <name evidence="6" type="ORF">DYP60_04900</name>
</gene>
<name>A0A372MJ05_9SPIR</name>
<dbReference type="PANTHER" id="PTHR11575:SF24">
    <property type="entry name" value="5'-NUCLEOTIDASE"/>
    <property type="match status" value="1"/>
</dbReference>
<dbReference type="SUPFAM" id="SSF56300">
    <property type="entry name" value="Metallo-dependent phosphatases"/>
    <property type="match status" value="1"/>
</dbReference>
<keyword evidence="3" id="KW-0547">Nucleotide-binding</keyword>
<protein>
    <submittedName>
        <fullName evidence="6">Bifunctional metallophosphatase/5'-nucleotidase</fullName>
    </submittedName>
</protein>
<reference evidence="6 7" key="2">
    <citation type="submission" date="2018-09" db="EMBL/GenBank/DDBJ databases">
        <title>Genome of Sphaerochaeta halotolerans strain 4-11.</title>
        <authorList>
            <person name="Nazina T.N."/>
            <person name="Sokolova D.S."/>
        </authorList>
    </citation>
    <scope>NUCLEOTIDE SEQUENCE [LARGE SCALE GENOMIC DNA]</scope>
    <source>
        <strain evidence="6 7">4-11</strain>
    </source>
</reference>
<dbReference type="GO" id="GO:0000166">
    <property type="term" value="F:nucleotide binding"/>
    <property type="evidence" value="ECO:0007669"/>
    <property type="project" value="UniProtKB-KW"/>
</dbReference>
<dbReference type="PROSITE" id="PS00785">
    <property type="entry name" value="5_NUCLEOTIDASE_1"/>
    <property type="match status" value="1"/>
</dbReference>
<evidence type="ECO:0000256" key="2">
    <source>
        <dbReference type="ARBA" id="ARBA00022729"/>
    </source>
</evidence>
<feature type="domain" description="5'-Nucleotidase C-terminal" evidence="5">
    <location>
        <begin position="377"/>
        <end position="529"/>
    </location>
</feature>
<dbReference type="InterPro" id="IPR036907">
    <property type="entry name" value="5'-Nucleotdase_C_sf"/>
</dbReference>
<dbReference type="InterPro" id="IPR004843">
    <property type="entry name" value="Calcineurin-like_PHP"/>
</dbReference>
<dbReference type="Proteomes" id="UP000264002">
    <property type="component" value="Unassembled WGS sequence"/>
</dbReference>
<dbReference type="InterPro" id="IPR029052">
    <property type="entry name" value="Metallo-depent_PP-like"/>
</dbReference>
<dbReference type="Pfam" id="PF02872">
    <property type="entry name" value="5_nucleotid_C"/>
    <property type="match status" value="1"/>
</dbReference>
<dbReference type="PANTHER" id="PTHR11575">
    <property type="entry name" value="5'-NUCLEOTIDASE-RELATED"/>
    <property type="match status" value="1"/>
</dbReference>
<dbReference type="InterPro" id="IPR008334">
    <property type="entry name" value="5'-Nucleotdase_C"/>
</dbReference>
<proteinExistence type="inferred from homology"/>
<dbReference type="Gene3D" id="3.60.21.10">
    <property type="match status" value="1"/>
</dbReference>
<keyword evidence="3" id="KW-0378">Hydrolase</keyword>
<dbReference type="Pfam" id="PF00149">
    <property type="entry name" value="Metallophos"/>
    <property type="match status" value="1"/>
</dbReference>
<dbReference type="PRINTS" id="PR01607">
    <property type="entry name" value="APYRASEFAMLY"/>
</dbReference>
<comment type="caution">
    <text evidence="6">The sequence shown here is derived from an EMBL/GenBank/DDBJ whole genome shotgun (WGS) entry which is preliminary data.</text>
</comment>
<dbReference type="GO" id="GO:0009166">
    <property type="term" value="P:nucleotide catabolic process"/>
    <property type="evidence" value="ECO:0007669"/>
    <property type="project" value="InterPro"/>
</dbReference>
<keyword evidence="2" id="KW-0732">Signal</keyword>
<comment type="similarity">
    <text evidence="1 3">Belongs to the 5'-nucleotidase family.</text>
</comment>
<accession>A0A372MJ05</accession>
<dbReference type="GO" id="GO:0046872">
    <property type="term" value="F:metal ion binding"/>
    <property type="evidence" value="ECO:0007669"/>
    <property type="project" value="InterPro"/>
</dbReference>
<sequence length="553" mass="59410">GYTLQVSVPEDPAIVSMIGATPKPKVKAAVPAKAEAPAPAPAPAPVVEEPKPVEYPLGVFEIMKNADGANEFDLFVVHTNDVHGRVYSSENSVGYSKLATMLKVGRGITDNILLLDAGDVTHGTNVVNMFEGETVGVLLDMLGYDAVAPGNHDFNYGVDRLLEAAELAEKYTDIKVLSANVLDENGYMLFQPYQVYNFNDFTVGVVGLTTPDTATKTHPKNVEGVYFANEEIFEIGQQAIDIAKQYVDYIIVLGHIGMDPDGASGLTTDKIVNNIKGIDLFVDGHSHTLLKQGMKIGDTMVVSTGGYMENLGLVQIHVKNDEVTAVYPMVIPAADVWNAKDSDLAKQYGIAEVPNDAEVDEYLGYMTAKLDSKLNTVIATVPEKLDGERANVRTKPTNLSRLITRAMTAASGADFTITNGGGIRASIDAGEVTIGEVINVLPFTNIITVVEATGADVYAALEHGYSMLPETNGAFSQTDLQVVYNRYGKPGSRILRVLLNGKPIDKNATYKVATNDFMAAGGDGYTMFGKVLSEGSLLSDVFIEFLSENYPAK</sequence>